<organism evidence="1">
    <name type="scientific">Sipha flava</name>
    <name type="common">yellow sugarcane aphid</name>
    <dbReference type="NCBI Taxonomy" id="143950"/>
    <lineage>
        <taxon>Eukaryota</taxon>
        <taxon>Metazoa</taxon>
        <taxon>Ecdysozoa</taxon>
        <taxon>Arthropoda</taxon>
        <taxon>Hexapoda</taxon>
        <taxon>Insecta</taxon>
        <taxon>Pterygota</taxon>
        <taxon>Neoptera</taxon>
        <taxon>Paraneoptera</taxon>
        <taxon>Hemiptera</taxon>
        <taxon>Sternorrhyncha</taxon>
        <taxon>Aphidomorpha</taxon>
        <taxon>Aphidoidea</taxon>
        <taxon>Aphididae</taxon>
        <taxon>Sipha</taxon>
    </lineage>
</organism>
<dbReference type="EMBL" id="GGMS01004590">
    <property type="protein sequence ID" value="MBY73793.1"/>
    <property type="molecule type" value="Transcribed_RNA"/>
</dbReference>
<dbReference type="Pfam" id="PF24664">
    <property type="entry name" value="Monjiviricetes_fusion"/>
    <property type="match status" value="1"/>
</dbReference>
<reference evidence="1" key="1">
    <citation type="submission" date="2018-04" db="EMBL/GenBank/DDBJ databases">
        <title>Transcriptome assembly of Sipha flava.</title>
        <authorList>
            <person name="Scully E.D."/>
            <person name="Geib S.M."/>
            <person name="Palmer N.A."/>
            <person name="Koch K."/>
            <person name="Bradshaw J."/>
            <person name="Heng-Moss T."/>
            <person name="Sarath G."/>
        </authorList>
    </citation>
    <scope>NUCLEOTIDE SEQUENCE</scope>
</reference>
<protein>
    <submittedName>
        <fullName evidence="1">Uncharacterized protein</fullName>
    </submittedName>
</protein>
<evidence type="ECO:0000313" key="1">
    <source>
        <dbReference type="EMBL" id="MBY73793.1"/>
    </source>
</evidence>
<gene>
    <name evidence="1" type="ORF">g.2508</name>
</gene>
<sequence>MYTHGFIAYDCGGPQINVTAFNSMEVDECEIPIPVENEHIRRIKLLQKAETYPIHFQTCFISVNYLITRCSTFEDAQMVDGGYTSEIIELGNARCQEIHQRRVYTTTIGSIITDLKINQTMLISHNNGGKLDKEGNCEGSSFTNSRGIWNKVIVKQNTPYTYQKA</sequence>
<proteinExistence type="predicted"/>
<dbReference type="AlphaFoldDB" id="A0A2S2Q7S2"/>
<accession>A0A2S2Q7S2</accession>
<name>A0A2S2Q7S2_9HEMI</name>